<dbReference type="EMBL" id="JARBJD010000073">
    <property type="protein sequence ID" value="KAK2954895.1"/>
    <property type="molecule type" value="Genomic_DNA"/>
</dbReference>
<dbReference type="Proteomes" id="UP001281761">
    <property type="component" value="Unassembled WGS sequence"/>
</dbReference>
<organism evidence="1 2">
    <name type="scientific">Blattamonas nauphoetae</name>
    <dbReference type="NCBI Taxonomy" id="2049346"/>
    <lineage>
        <taxon>Eukaryota</taxon>
        <taxon>Metamonada</taxon>
        <taxon>Preaxostyla</taxon>
        <taxon>Oxymonadida</taxon>
        <taxon>Blattamonas</taxon>
    </lineage>
</organism>
<name>A0ABQ9XTU9_9EUKA</name>
<comment type="caution">
    <text evidence="1">The sequence shown here is derived from an EMBL/GenBank/DDBJ whole genome shotgun (WGS) entry which is preliminary data.</text>
</comment>
<keyword evidence="2" id="KW-1185">Reference proteome</keyword>
<accession>A0ABQ9XTU9</accession>
<evidence type="ECO:0000313" key="1">
    <source>
        <dbReference type="EMBL" id="KAK2954895.1"/>
    </source>
</evidence>
<reference evidence="1 2" key="1">
    <citation type="journal article" date="2022" name="bioRxiv">
        <title>Genomics of Preaxostyla Flagellates Illuminates Evolutionary Transitions and the Path Towards Mitochondrial Loss.</title>
        <authorList>
            <person name="Novak L.V.F."/>
            <person name="Treitli S.C."/>
            <person name="Pyrih J."/>
            <person name="Halakuc P."/>
            <person name="Pipaliya S.V."/>
            <person name="Vacek V."/>
            <person name="Brzon O."/>
            <person name="Soukal P."/>
            <person name="Eme L."/>
            <person name="Dacks J.B."/>
            <person name="Karnkowska A."/>
            <person name="Elias M."/>
            <person name="Hampl V."/>
        </authorList>
    </citation>
    <scope>NUCLEOTIDE SEQUENCE [LARGE SCALE GENOMIC DNA]</scope>
    <source>
        <strain evidence="1">NAU3</strain>
        <tissue evidence="1">Gut</tissue>
    </source>
</reference>
<evidence type="ECO:0000313" key="2">
    <source>
        <dbReference type="Proteomes" id="UP001281761"/>
    </source>
</evidence>
<gene>
    <name evidence="1" type="ORF">BLNAU_10225</name>
</gene>
<protein>
    <submittedName>
        <fullName evidence="1">Uncharacterized protein</fullName>
    </submittedName>
</protein>
<sequence>MRQFVERQVQRTQVRQQFEVKMQKLGNPVIRKRKCVQFSKLRNMQRHRGQQVRLKQQTLQRTENDARMRPCPQDPRIKETTQLLGTSPDQLGAMSICCVTGCEIEGGMLASESNETSNVCKFDSVKKTIREISQQIVSKQETRYGGCEQYDYGKYSPFLTWNENDPLTVDSVSAVFVSLVAMVRDDYNFDEEQLKQASTFFSSITRRATPGTFFESFLKTIGEDPADSIPPFLDSTIILLSSPHPSIFRDTLSFLHHCLRGCSPSNHLAFLSAKLFSRMLSTPFLRDLSAINDQGIVKDTIEMLEWCIQLTSTDSLQSLSTTLHTDPQSIRDLMLYEVVIPVEPVLVQINQNHHLFSLHDGYLTTLKLFVKIFDLGAFHQPTLDFICSSRIPMVFQSLLSKIEHEETHHVIYLFMSGNISIWKYRGAETWCRGRILLQTLEREGFIDELEQSLLHIKTKPHGNTVRQACSSLAFIQSRTKVYGHPAPRRTGDLSKERNQSVLTGGTDYTHHISSSRKRRHFVMAAIGCASQGTSVEHLDFHFTTLI</sequence>
<dbReference type="InterPro" id="IPR016024">
    <property type="entry name" value="ARM-type_fold"/>
</dbReference>
<proteinExistence type="predicted"/>
<dbReference type="SUPFAM" id="SSF48371">
    <property type="entry name" value="ARM repeat"/>
    <property type="match status" value="1"/>
</dbReference>